<name>A0A8D9FPY9_9VIRU</name>
<sequence>MKKFNEFIKENNDPIGRKSNYQDIKQASELLSEAKKLIQDARGIIGDDNIKSNYIKSNFESVEKTLFELDQTVSDELHWDEFFKLDDESLGRHSEKYD</sequence>
<proteinExistence type="predicted"/>
<protein>
    <submittedName>
        <fullName evidence="1">Uncharacterized protein</fullName>
    </submittedName>
</protein>
<evidence type="ECO:0000313" key="1">
    <source>
        <dbReference type="EMBL" id="CAG7579836.1"/>
    </source>
</evidence>
<reference evidence="1" key="1">
    <citation type="submission" date="2021-06" db="EMBL/GenBank/DDBJ databases">
        <authorList>
            <person name="Gannon L."/>
            <person name="Redgwell R T."/>
            <person name="Michniewski S."/>
            <person name="Harrison D C."/>
            <person name="Millard A."/>
        </authorList>
    </citation>
    <scope>NUCLEOTIDE SEQUENCE</scope>
</reference>
<accession>A0A8D9FPY9</accession>
<gene>
    <name evidence="1" type="ORF">SLAVMIC_00118</name>
</gene>
<dbReference type="EMBL" id="OU342829">
    <property type="protein sequence ID" value="CAG7579836.1"/>
    <property type="molecule type" value="Genomic_DNA"/>
</dbReference>
<organism evidence="1">
    <name type="scientific">uncultured marine phage</name>
    <dbReference type="NCBI Taxonomy" id="707152"/>
    <lineage>
        <taxon>Viruses</taxon>
        <taxon>environmental samples</taxon>
    </lineage>
</organism>